<dbReference type="InterPro" id="IPR016181">
    <property type="entry name" value="Acyl_CoA_acyltransferase"/>
</dbReference>
<proteinExistence type="predicted"/>
<dbReference type="EMBL" id="JAUOPB010000013">
    <property type="protein sequence ID" value="MDO6424257.1"/>
    <property type="molecule type" value="Genomic_DNA"/>
</dbReference>
<evidence type="ECO:0000259" key="1">
    <source>
        <dbReference type="PROSITE" id="PS51186"/>
    </source>
</evidence>
<dbReference type="RefSeq" id="WP_303493647.1">
    <property type="nucleotide sequence ID" value="NZ_JAUOPB010000013.1"/>
</dbReference>
<organism evidence="2 3">
    <name type="scientific">Saccharophagus degradans</name>
    <dbReference type="NCBI Taxonomy" id="86304"/>
    <lineage>
        <taxon>Bacteria</taxon>
        <taxon>Pseudomonadati</taxon>
        <taxon>Pseudomonadota</taxon>
        <taxon>Gammaproteobacteria</taxon>
        <taxon>Cellvibrionales</taxon>
        <taxon>Cellvibrionaceae</taxon>
        <taxon>Saccharophagus</taxon>
    </lineage>
</organism>
<gene>
    <name evidence="2" type="ORF">Q4521_17360</name>
</gene>
<dbReference type="InterPro" id="IPR057691">
    <property type="entry name" value="DUF7931"/>
</dbReference>
<dbReference type="GO" id="GO:0016747">
    <property type="term" value="F:acyltransferase activity, transferring groups other than amino-acyl groups"/>
    <property type="evidence" value="ECO:0007669"/>
    <property type="project" value="InterPro"/>
</dbReference>
<dbReference type="InterPro" id="IPR000182">
    <property type="entry name" value="GNAT_dom"/>
</dbReference>
<dbReference type="Pfam" id="PF25559">
    <property type="entry name" value="DUF7931"/>
    <property type="match status" value="1"/>
</dbReference>
<feature type="domain" description="N-acetyltransferase" evidence="1">
    <location>
        <begin position="8"/>
        <end position="146"/>
    </location>
</feature>
<evidence type="ECO:0000313" key="3">
    <source>
        <dbReference type="Proteomes" id="UP001169760"/>
    </source>
</evidence>
<reference evidence="2" key="1">
    <citation type="submission" date="2023-07" db="EMBL/GenBank/DDBJ databases">
        <title>Genome content predicts the carbon catabolic preferences of heterotrophic bacteria.</title>
        <authorList>
            <person name="Gralka M."/>
        </authorList>
    </citation>
    <scope>NUCLEOTIDE SEQUENCE</scope>
    <source>
        <strain evidence="2">I3M17_2</strain>
    </source>
</reference>
<sequence>MLNNHQILKVQAVNWQEASSILSSIRRTVFIEEQGVAEHEEWDTEDEHAQHFIVYLNNQPIGCARLLASGQIGRFTILAEHRNQGFGQSLLRHIAKHAWEANRINTLFLHAQLSALGFYQKLGFCEYGDVFLDAGIEHKSMGFSLFTEGAATQNNALKLFDNSVLRFEDRENALNALLLCIANARKEVRIYSSKLDHSLYSDSQFIEELSQIARHNRNSEIKVLLQNSRPLHGKRHPLIELAQRLPSKIQVRITARTVDPTETACITADRKQIVFFNNEDALKGFLNLNDQLEVKNRIEEFDYIWQKQSETDPNLQRLSL</sequence>
<name>A0AAW7XCX6_9GAMM</name>
<accession>A0AAW7XCX6</accession>
<comment type="caution">
    <text evidence="2">The sequence shown here is derived from an EMBL/GenBank/DDBJ whole genome shotgun (WGS) entry which is preliminary data.</text>
</comment>
<dbReference type="PROSITE" id="PS51186">
    <property type="entry name" value="GNAT"/>
    <property type="match status" value="1"/>
</dbReference>
<dbReference type="Pfam" id="PF13673">
    <property type="entry name" value="Acetyltransf_10"/>
    <property type="match status" value="1"/>
</dbReference>
<dbReference type="CDD" id="cd04301">
    <property type="entry name" value="NAT_SF"/>
    <property type="match status" value="1"/>
</dbReference>
<dbReference type="Gene3D" id="3.40.630.30">
    <property type="match status" value="1"/>
</dbReference>
<evidence type="ECO:0000313" key="2">
    <source>
        <dbReference type="EMBL" id="MDO6424257.1"/>
    </source>
</evidence>
<dbReference type="AlphaFoldDB" id="A0AAW7XCX6"/>
<dbReference type="SUPFAM" id="SSF55729">
    <property type="entry name" value="Acyl-CoA N-acyltransferases (Nat)"/>
    <property type="match status" value="1"/>
</dbReference>
<dbReference type="Proteomes" id="UP001169760">
    <property type="component" value="Unassembled WGS sequence"/>
</dbReference>
<protein>
    <submittedName>
        <fullName evidence="2">GNAT family N-acetyltransferase</fullName>
    </submittedName>
</protein>